<dbReference type="PANTHER" id="PTHR43441">
    <property type="entry name" value="RIBOSOMAL-PROTEIN-SERINE ACETYLTRANSFERASE"/>
    <property type="match status" value="1"/>
</dbReference>
<keyword evidence="3" id="KW-1185">Reference proteome</keyword>
<dbReference type="EMBL" id="BAAADA010000194">
    <property type="protein sequence ID" value="GAA0493389.1"/>
    <property type="molecule type" value="Genomic_DNA"/>
</dbReference>
<dbReference type="PROSITE" id="PS51186">
    <property type="entry name" value="GNAT"/>
    <property type="match status" value="1"/>
</dbReference>
<evidence type="ECO:0000259" key="1">
    <source>
        <dbReference type="PROSITE" id="PS51186"/>
    </source>
</evidence>
<evidence type="ECO:0000313" key="3">
    <source>
        <dbReference type="Proteomes" id="UP001410648"/>
    </source>
</evidence>
<sequence length="183" mass="21222">MFYYKIDEELSLKLKDYQDTEELYALIESSRDHLKVWMNWINKVNGEEDIREATKRNLQQFADQKAMNYLIIYKGEIAGTVGLKGFNWDVKSAEIGYWLGPDFQGKGIMTRSVKALMEYGFDHVGLDKLEVWAAEGNTRSRSIPERLGFVEEGMRRQNEILNGTYHNMVIYGMLKSEWGAASE</sequence>
<dbReference type="InterPro" id="IPR000182">
    <property type="entry name" value="GNAT_dom"/>
</dbReference>
<feature type="domain" description="N-acetyltransferase" evidence="1">
    <location>
        <begin position="10"/>
        <end position="176"/>
    </location>
</feature>
<name>A0ABP3L665_9LACT</name>
<organism evidence="2 3">
    <name type="scientific">Alkalibacterium indicireducens</name>
    <dbReference type="NCBI Taxonomy" id="398758"/>
    <lineage>
        <taxon>Bacteria</taxon>
        <taxon>Bacillati</taxon>
        <taxon>Bacillota</taxon>
        <taxon>Bacilli</taxon>
        <taxon>Lactobacillales</taxon>
        <taxon>Carnobacteriaceae</taxon>
        <taxon>Alkalibacterium</taxon>
    </lineage>
</organism>
<dbReference type="InterPro" id="IPR051908">
    <property type="entry name" value="Ribosomal_N-acetyltransferase"/>
</dbReference>
<reference evidence="3" key="1">
    <citation type="journal article" date="2019" name="Int. J. Syst. Evol. Microbiol.">
        <title>The Global Catalogue of Microorganisms (GCM) 10K type strain sequencing project: providing services to taxonomists for standard genome sequencing and annotation.</title>
        <authorList>
            <consortium name="The Broad Institute Genomics Platform"/>
            <consortium name="The Broad Institute Genome Sequencing Center for Infectious Disease"/>
            <person name="Wu L."/>
            <person name="Ma J."/>
        </authorList>
    </citation>
    <scope>NUCLEOTIDE SEQUENCE [LARGE SCALE GENOMIC DNA]</scope>
    <source>
        <strain evidence="3">JCM 14232</strain>
    </source>
</reference>
<dbReference type="PANTHER" id="PTHR43441:SF12">
    <property type="entry name" value="RIBOSOMAL N-ACETYLTRANSFERASE YDAF-RELATED"/>
    <property type="match status" value="1"/>
</dbReference>
<accession>A0ABP3L665</accession>
<gene>
    <name evidence="2" type="ORF">GCM10008936_20460</name>
</gene>
<dbReference type="Gene3D" id="3.40.630.30">
    <property type="match status" value="1"/>
</dbReference>
<dbReference type="SUPFAM" id="SSF55729">
    <property type="entry name" value="Acyl-CoA N-acyltransferases (Nat)"/>
    <property type="match status" value="1"/>
</dbReference>
<protein>
    <submittedName>
        <fullName evidence="2">GNAT family protein</fullName>
    </submittedName>
</protein>
<dbReference type="RefSeq" id="WP_346025395.1">
    <property type="nucleotide sequence ID" value="NZ_BAAADA010000194.1"/>
</dbReference>
<dbReference type="InterPro" id="IPR016181">
    <property type="entry name" value="Acyl_CoA_acyltransferase"/>
</dbReference>
<dbReference type="Pfam" id="PF13302">
    <property type="entry name" value="Acetyltransf_3"/>
    <property type="match status" value="1"/>
</dbReference>
<proteinExistence type="predicted"/>
<dbReference type="Proteomes" id="UP001410648">
    <property type="component" value="Unassembled WGS sequence"/>
</dbReference>
<comment type="caution">
    <text evidence="2">The sequence shown here is derived from an EMBL/GenBank/DDBJ whole genome shotgun (WGS) entry which is preliminary data.</text>
</comment>
<evidence type="ECO:0000313" key="2">
    <source>
        <dbReference type="EMBL" id="GAA0493389.1"/>
    </source>
</evidence>
<dbReference type="CDD" id="cd04301">
    <property type="entry name" value="NAT_SF"/>
    <property type="match status" value="1"/>
</dbReference>